<dbReference type="EMBL" id="PKKM01000013">
    <property type="protein sequence ID" value="PKY63835.1"/>
    <property type="molecule type" value="Genomic_DNA"/>
</dbReference>
<gene>
    <name evidence="3" type="ORF">CYJ22_08800</name>
</gene>
<sequence>MSLSSFTSRPARPALVLGVSAAILSLGLSACVPSYRPRSSSPNPAPTSSSGRNPTAPSKPATGLIYFADLEVGQCFQDWTAGDTQVMAVDCSTPHDNEVYYVAELTDDDLPSENDLENRSLGLCLASFEPYVGALPDETTLDYGWLFPSDESWSEGDRDIACYLFAADGSKLNQSAQNSY</sequence>
<dbReference type="Pfam" id="PF13845">
    <property type="entry name" value="Septum_form"/>
    <property type="match status" value="1"/>
</dbReference>
<dbReference type="Proteomes" id="UP000234198">
    <property type="component" value="Unassembled WGS sequence"/>
</dbReference>
<dbReference type="RefSeq" id="WP_101602346.1">
    <property type="nucleotide sequence ID" value="NZ_PKKM01000013.1"/>
</dbReference>
<evidence type="ECO:0000259" key="2">
    <source>
        <dbReference type="Pfam" id="PF13845"/>
    </source>
</evidence>
<protein>
    <submittedName>
        <fullName evidence="3">Septum formation protein</fullName>
    </submittedName>
</protein>
<proteinExistence type="predicted"/>
<dbReference type="InterPro" id="IPR026004">
    <property type="entry name" value="Septum_form"/>
</dbReference>
<evidence type="ECO:0000313" key="4">
    <source>
        <dbReference type="Proteomes" id="UP000234198"/>
    </source>
</evidence>
<comment type="caution">
    <text evidence="3">The sequence shown here is derived from an EMBL/GenBank/DDBJ whole genome shotgun (WGS) entry which is preliminary data.</text>
</comment>
<dbReference type="AlphaFoldDB" id="A0A2I1HY79"/>
<feature type="domain" description="Septum formation-related" evidence="2">
    <location>
        <begin position="73"/>
        <end position="164"/>
    </location>
</feature>
<feature type="region of interest" description="Disordered" evidence="1">
    <location>
        <begin position="37"/>
        <end position="57"/>
    </location>
</feature>
<name>A0A2I1HY79_9ACTO</name>
<organism evidence="3 4">
    <name type="scientific">Schaalia odontolytica</name>
    <dbReference type="NCBI Taxonomy" id="1660"/>
    <lineage>
        <taxon>Bacteria</taxon>
        <taxon>Bacillati</taxon>
        <taxon>Actinomycetota</taxon>
        <taxon>Actinomycetes</taxon>
        <taxon>Actinomycetales</taxon>
        <taxon>Actinomycetaceae</taxon>
        <taxon>Schaalia</taxon>
    </lineage>
</organism>
<evidence type="ECO:0000313" key="3">
    <source>
        <dbReference type="EMBL" id="PKY63835.1"/>
    </source>
</evidence>
<feature type="compositionally biased region" description="Low complexity" evidence="1">
    <location>
        <begin position="37"/>
        <end position="50"/>
    </location>
</feature>
<evidence type="ECO:0000256" key="1">
    <source>
        <dbReference type="SAM" id="MobiDB-lite"/>
    </source>
</evidence>
<accession>A0A2I1HY79</accession>
<reference evidence="3 4" key="1">
    <citation type="submission" date="2017-12" db="EMBL/GenBank/DDBJ databases">
        <title>Phylogenetic diversity of female urinary microbiome.</title>
        <authorList>
            <person name="Thomas-White K."/>
            <person name="Wolfe A.J."/>
        </authorList>
    </citation>
    <scope>NUCLEOTIDE SEQUENCE [LARGE SCALE GENOMIC DNA]</scope>
    <source>
        <strain evidence="3 4">UMB0018</strain>
    </source>
</reference>